<accession>A0A8J3BPM2</accession>
<feature type="transmembrane region" description="Helical" evidence="6">
    <location>
        <begin position="426"/>
        <end position="445"/>
    </location>
</feature>
<feature type="chain" id="PRO_5035272475" description="VWFA domain-containing protein" evidence="7">
    <location>
        <begin position="36"/>
        <end position="652"/>
    </location>
</feature>
<dbReference type="SUPFAM" id="SSF53300">
    <property type="entry name" value="vWA-like"/>
    <property type="match status" value="1"/>
</dbReference>
<dbReference type="EMBL" id="BMQC01000015">
    <property type="protein sequence ID" value="GGK39094.1"/>
    <property type="molecule type" value="Genomic_DNA"/>
</dbReference>
<evidence type="ECO:0000256" key="2">
    <source>
        <dbReference type="ARBA" id="ARBA00022475"/>
    </source>
</evidence>
<sequence>MTAARRAAGPRVAARLAAAVAAGGLAAGGGVPAAAAGPALAVTSVQTGPGTVSFLLAGSELPGGALAGARITVAADGVDLPATVAPVAGAAGSGVRRAVVLVLDTSGSMAGARIAAARAAAADYAAAAPAGVALGLIAVADTARTVLPPTADRAAFRAAVARLAAAGNTALFDGVARAAAALDPEVDPAAGAYVERRAVVLSDGEDRGSRTSAAALAATLAASPVVVDAVRFGEASDAQLRGFTAPTGGRVVGAGDAARLRAVFRSMAAGLGPPVRVFAAVPPQLAGRPATLTVRAVAGGVTAGGQTPVTFRVDTSVGGGPRVYAAAGPGPVRAWHVAAAAGAALFVLVLLVALPLIGRSEVQRRLAQLDAFVLHRGGAPAARGGTGPMLQAALSFSAQVVRRPGRRERIEQALDRAGSSLRAEEWMLVRAAAAGGGGLLGLLLLPWWAGLPAGLLLGWLGSGGYLRTRANRRARAFADQLPEALQLVVGSLRSGFSLAQAIDSLVREAGEPVAGELGRALAETRLGGDLEDALERVGTRNGSQDMAWLVMAIRIQREVGGNLSETLETAVETMRERGRLFRHVRALSAEGRLSAMVLLGMPVVLGAWMFFFRNEYVRPLYTTGLGAAMLVGAVVMVCVGALWMRKLIHVEV</sequence>
<dbReference type="RefSeq" id="WP_189115416.1">
    <property type="nucleotide sequence ID" value="NZ_BMQC01000015.1"/>
</dbReference>
<organism evidence="9 10">
    <name type="scientific">Pilimelia terevasa</name>
    <dbReference type="NCBI Taxonomy" id="53372"/>
    <lineage>
        <taxon>Bacteria</taxon>
        <taxon>Bacillati</taxon>
        <taxon>Actinomycetota</taxon>
        <taxon>Actinomycetes</taxon>
        <taxon>Micromonosporales</taxon>
        <taxon>Micromonosporaceae</taxon>
        <taxon>Pilimelia</taxon>
    </lineage>
</organism>
<feature type="transmembrane region" description="Helical" evidence="6">
    <location>
        <begin position="451"/>
        <end position="468"/>
    </location>
</feature>
<dbReference type="InterPro" id="IPR002035">
    <property type="entry name" value="VWF_A"/>
</dbReference>
<dbReference type="Proteomes" id="UP000662200">
    <property type="component" value="Unassembled WGS sequence"/>
</dbReference>
<comment type="subcellular location">
    <subcellularLocation>
        <location evidence="1">Cell membrane</location>
        <topology evidence="1">Multi-pass membrane protein</topology>
    </subcellularLocation>
</comment>
<keyword evidence="2" id="KW-1003">Cell membrane</keyword>
<dbReference type="Gene3D" id="3.40.50.410">
    <property type="entry name" value="von Willebrand factor, type A domain"/>
    <property type="match status" value="1"/>
</dbReference>
<dbReference type="Gene3D" id="1.20.81.30">
    <property type="entry name" value="Type II secretion system (T2SS), domain F"/>
    <property type="match status" value="1"/>
</dbReference>
<dbReference type="PROSITE" id="PS50234">
    <property type="entry name" value="VWFA"/>
    <property type="match status" value="1"/>
</dbReference>
<dbReference type="Pfam" id="PF13519">
    <property type="entry name" value="VWA_2"/>
    <property type="match status" value="1"/>
</dbReference>
<gene>
    <name evidence="9" type="ORF">GCM10010124_34880</name>
</gene>
<dbReference type="SMART" id="SM00327">
    <property type="entry name" value="VWA"/>
    <property type="match status" value="1"/>
</dbReference>
<feature type="transmembrane region" description="Helical" evidence="6">
    <location>
        <begin position="593"/>
        <end position="612"/>
    </location>
</feature>
<evidence type="ECO:0000256" key="5">
    <source>
        <dbReference type="ARBA" id="ARBA00023136"/>
    </source>
</evidence>
<dbReference type="PANTHER" id="PTHR35007:SF1">
    <property type="entry name" value="PILUS ASSEMBLY PROTEIN"/>
    <property type="match status" value="1"/>
</dbReference>
<feature type="transmembrane region" description="Helical" evidence="6">
    <location>
        <begin position="624"/>
        <end position="644"/>
    </location>
</feature>
<proteinExistence type="predicted"/>
<comment type="caution">
    <text evidence="9">The sequence shown here is derived from an EMBL/GenBank/DDBJ whole genome shotgun (WGS) entry which is preliminary data.</text>
</comment>
<protein>
    <recommendedName>
        <fullName evidence="8">VWFA domain-containing protein</fullName>
    </recommendedName>
</protein>
<dbReference type="AlphaFoldDB" id="A0A8J3BPM2"/>
<feature type="domain" description="VWFA" evidence="8">
    <location>
        <begin position="98"/>
        <end position="267"/>
    </location>
</feature>
<evidence type="ECO:0000313" key="9">
    <source>
        <dbReference type="EMBL" id="GGK39094.1"/>
    </source>
</evidence>
<dbReference type="GO" id="GO:0005886">
    <property type="term" value="C:plasma membrane"/>
    <property type="evidence" value="ECO:0007669"/>
    <property type="project" value="UniProtKB-SubCell"/>
</dbReference>
<keyword evidence="3 6" id="KW-0812">Transmembrane</keyword>
<evidence type="ECO:0000259" key="8">
    <source>
        <dbReference type="PROSITE" id="PS50234"/>
    </source>
</evidence>
<dbReference type="Pfam" id="PF00482">
    <property type="entry name" value="T2SSF"/>
    <property type="match status" value="1"/>
</dbReference>
<feature type="signal peptide" evidence="7">
    <location>
        <begin position="1"/>
        <end position="35"/>
    </location>
</feature>
<reference evidence="9" key="2">
    <citation type="submission" date="2020-09" db="EMBL/GenBank/DDBJ databases">
        <authorList>
            <person name="Sun Q."/>
            <person name="Ohkuma M."/>
        </authorList>
    </citation>
    <scope>NUCLEOTIDE SEQUENCE</scope>
    <source>
        <strain evidence="9">JCM 3091</strain>
    </source>
</reference>
<keyword evidence="7" id="KW-0732">Signal</keyword>
<name>A0A8J3BPM2_9ACTN</name>
<reference evidence="9" key="1">
    <citation type="journal article" date="2014" name="Int. J. Syst. Evol. Microbiol.">
        <title>Complete genome sequence of Corynebacterium casei LMG S-19264T (=DSM 44701T), isolated from a smear-ripened cheese.</title>
        <authorList>
            <consortium name="US DOE Joint Genome Institute (JGI-PGF)"/>
            <person name="Walter F."/>
            <person name="Albersmeier A."/>
            <person name="Kalinowski J."/>
            <person name="Ruckert C."/>
        </authorList>
    </citation>
    <scope>NUCLEOTIDE SEQUENCE</scope>
    <source>
        <strain evidence="9">JCM 3091</strain>
    </source>
</reference>
<evidence type="ECO:0000256" key="7">
    <source>
        <dbReference type="SAM" id="SignalP"/>
    </source>
</evidence>
<keyword evidence="5 6" id="KW-0472">Membrane</keyword>
<evidence type="ECO:0000256" key="6">
    <source>
        <dbReference type="SAM" id="Phobius"/>
    </source>
</evidence>
<dbReference type="InterPro" id="IPR036465">
    <property type="entry name" value="vWFA_dom_sf"/>
</dbReference>
<dbReference type="CDD" id="cd00198">
    <property type="entry name" value="vWFA"/>
    <property type="match status" value="1"/>
</dbReference>
<evidence type="ECO:0000256" key="1">
    <source>
        <dbReference type="ARBA" id="ARBA00004651"/>
    </source>
</evidence>
<feature type="transmembrane region" description="Helical" evidence="6">
    <location>
        <begin position="334"/>
        <end position="357"/>
    </location>
</feature>
<dbReference type="InterPro" id="IPR018076">
    <property type="entry name" value="T2SS_GspF_dom"/>
</dbReference>
<evidence type="ECO:0000256" key="4">
    <source>
        <dbReference type="ARBA" id="ARBA00022989"/>
    </source>
</evidence>
<evidence type="ECO:0000256" key="3">
    <source>
        <dbReference type="ARBA" id="ARBA00022692"/>
    </source>
</evidence>
<dbReference type="InterPro" id="IPR042094">
    <property type="entry name" value="T2SS_GspF_sf"/>
</dbReference>
<keyword evidence="4 6" id="KW-1133">Transmembrane helix</keyword>
<dbReference type="PANTHER" id="PTHR35007">
    <property type="entry name" value="INTEGRAL MEMBRANE PROTEIN-RELATED"/>
    <property type="match status" value="1"/>
</dbReference>
<keyword evidence="10" id="KW-1185">Reference proteome</keyword>
<evidence type="ECO:0000313" key="10">
    <source>
        <dbReference type="Proteomes" id="UP000662200"/>
    </source>
</evidence>